<evidence type="ECO:0000256" key="1">
    <source>
        <dbReference type="SAM" id="MobiDB-lite"/>
    </source>
</evidence>
<name>A0A8J3N7W7_9CHLR</name>
<keyword evidence="3" id="KW-1185">Reference proteome</keyword>
<gene>
    <name evidence="2" type="ORF">KSF_076700</name>
</gene>
<reference evidence="2" key="1">
    <citation type="submission" date="2020-10" db="EMBL/GenBank/DDBJ databases">
        <title>Taxonomic study of unclassified bacteria belonging to the class Ktedonobacteria.</title>
        <authorList>
            <person name="Yabe S."/>
            <person name="Wang C.M."/>
            <person name="Zheng Y."/>
            <person name="Sakai Y."/>
            <person name="Cavaletti L."/>
            <person name="Monciardini P."/>
            <person name="Donadio S."/>
        </authorList>
    </citation>
    <scope>NUCLEOTIDE SEQUENCE</scope>
    <source>
        <strain evidence="2">ID150040</strain>
    </source>
</reference>
<protein>
    <submittedName>
        <fullName evidence="2">Uncharacterized protein</fullName>
    </submittedName>
</protein>
<evidence type="ECO:0000313" key="3">
    <source>
        <dbReference type="Proteomes" id="UP000597444"/>
    </source>
</evidence>
<dbReference type="AlphaFoldDB" id="A0A8J3N7W7"/>
<organism evidence="2 3">
    <name type="scientific">Reticulibacter mediterranei</name>
    <dbReference type="NCBI Taxonomy" id="2778369"/>
    <lineage>
        <taxon>Bacteria</taxon>
        <taxon>Bacillati</taxon>
        <taxon>Chloroflexota</taxon>
        <taxon>Ktedonobacteria</taxon>
        <taxon>Ktedonobacterales</taxon>
        <taxon>Reticulibacteraceae</taxon>
        <taxon>Reticulibacter</taxon>
    </lineage>
</organism>
<feature type="compositionally biased region" description="Basic and acidic residues" evidence="1">
    <location>
        <begin position="1"/>
        <end position="18"/>
    </location>
</feature>
<accession>A0A8J3N7W7</accession>
<dbReference type="EMBL" id="BNJK01000002">
    <property type="protein sequence ID" value="GHO97622.1"/>
    <property type="molecule type" value="Genomic_DNA"/>
</dbReference>
<evidence type="ECO:0000313" key="2">
    <source>
        <dbReference type="EMBL" id="GHO97622.1"/>
    </source>
</evidence>
<proteinExistence type="predicted"/>
<sequence length="66" mass="7508">MKSGKEEYHSEKEAHDTAGRGGVCLSGRYQTHHMGMGNVILQEFNEEGYAYAYDEYNIMMVIFPVS</sequence>
<feature type="region of interest" description="Disordered" evidence="1">
    <location>
        <begin position="1"/>
        <end position="21"/>
    </location>
</feature>
<comment type="caution">
    <text evidence="2">The sequence shown here is derived from an EMBL/GenBank/DDBJ whole genome shotgun (WGS) entry which is preliminary data.</text>
</comment>
<dbReference type="Proteomes" id="UP000597444">
    <property type="component" value="Unassembled WGS sequence"/>
</dbReference>